<sequence>MPPQATEIATLPLIAGAKLDSGDIGKLWDDALNTIAKTPGYQKMFWGRQVEHPDVLQLCIDWDSIEAHQAFMASPAYGPFGQGLGKILGGPPNLYHINLPPSSPFSGPAAAPVTELVSLYFPPDFATEEFDLNWIKFQGLIQNSAEGYHGSTGAWSVEEATYKGMGKDGAEGPAKLFFASIGWDSVDAHMKYRETDAFKDAIPLLRQGCSAIEMYHVKFATY</sequence>
<gene>
    <name evidence="2" type="ORF">K432DRAFT_355207</name>
</gene>
<evidence type="ECO:0000313" key="2">
    <source>
        <dbReference type="EMBL" id="OCK79313.1"/>
    </source>
</evidence>
<feature type="domain" description="ABM" evidence="1">
    <location>
        <begin position="26"/>
        <end position="78"/>
    </location>
</feature>
<name>A0A8E2E8R2_9PEZI</name>
<dbReference type="Gene3D" id="3.30.70.100">
    <property type="match status" value="2"/>
</dbReference>
<evidence type="ECO:0000259" key="1">
    <source>
        <dbReference type="Pfam" id="PF03992"/>
    </source>
</evidence>
<accession>A0A8E2E8R2</accession>
<reference evidence="2 3" key="1">
    <citation type="journal article" date="2016" name="Nat. Commun.">
        <title>Ectomycorrhizal ecology is imprinted in the genome of the dominant symbiotic fungus Cenococcum geophilum.</title>
        <authorList>
            <consortium name="DOE Joint Genome Institute"/>
            <person name="Peter M."/>
            <person name="Kohler A."/>
            <person name="Ohm R.A."/>
            <person name="Kuo A."/>
            <person name="Krutzmann J."/>
            <person name="Morin E."/>
            <person name="Arend M."/>
            <person name="Barry K.W."/>
            <person name="Binder M."/>
            <person name="Choi C."/>
            <person name="Clum A."/>
            <person name="Copeland A."/>
            <person name="Grisel N."/>
            <person name="Haridas S."/>
            <person name="Kipfer T."/>
            <person name="LaButti K."/>
            <person name="Lindquist E."/>
            <person name="Lipzen A."/>
            <person name="Maire R."/>
            <person name="Meier B."/>
            <person name="Mihaltcheva S."/>
            <person name="Molinier V."/>
            <person name="Murat C."/>
            <person name="Poggeler S."/>
            <person name="Quandt C.A."/>
            <person name="Sperisen C."/>
            <person name="Tritt A."/>
            <person name="Tisserant E."/>
            <person name="Crous P.W."/>
            <person name="Henrissat B."/>
            <person name="Nehls U."/>
            <person name="Egli S."/>
            <person name="Spatafora J.W."/>
            <person name="Grigoriev I.V."/>
            <person name="Martin F.M."/>
        </authorList>
    </citation>
    <scope>NUCLEOTIDE SEQUENCE [LARGE SCALE GENOMIC DNA]</scope>
    <source>
        <strain evidence="2 3">CBS 459.81</strain>
    </source>
</reference>
<proteinExistence type="predicted"/>
<dbReference type="OrthoDB" id="3830579at2759"/>
<keyword evidence="3" id="KW-1185">Reference proteome</keyword>
<protein>
    <recommendedName>
        <fullName evidence="1">ABM domain-containing protein</fullName>
    </recommendedName>
</protein>
<dbReference type="AlphaFoldDB" id="A0A8E2E8R2"/>
<organism evidence="2 3">
    <name type="scientific">Lepidopterella palustris CBS 459.81</name>
    <dbReference type="NCBI Taxonomy" id="1314670"/>
    <lineage>
        <taxon>Eukaryota</taxon>
        <taxon>Fungi</taxon>
        <taxon>Dikarya</taxon>
        <taxon>Ascomycota</taxon>
        <taxon>Pezizomycotina</taxon>
        <taxon>Dothideomycetes</taxon>
        <taxon>Pleosporomycetidae</taxon>
        <taxon>Mytilinidiales</taxon>
        <taxon>Argynnaceae</taxon>
        <taxon>Lepidopterella</taxon>
    </lineage>
</organism>
<dbReference type="InterPro" id="IPR011008">
    <property type="entry name" value="Dimeric_a/b-barrel"/>
</dbReference>
<dbReference type="EMBL" id="KV745012">
    <property type="protein sequence ID" value="OCK79313.1"/>
    <property type="molecule type" value="Genomic_DNA"/>
</dbReference>
<dbReference type="Proteomes" id="UP000250266">
    <property type="component" value="Unassembled WGS sequence"/>
</dbReference>
<dbReference type="Pfam" id="PF03992">
    <property type="entry name" value="ABM"/>
    <property type="match status" value="1"/>
</dbReference>
<dbReference type="InterPro" id="IPR007138">
    <property type="entry name" value="ABM_dom"/>
</dbReference>
<evidence type="ECO:0000313" key="3">
    <source>
        <dbReference type="Proteomes" id="UP000250266"/>
    </source>
</evidence>
<dbReference type="SUPFAM" id="SSF54909">
    <property type="entry name" value="Dimeric alpha+beta barrel"/>
    <property type="match status" value="1"/>
</dbReference>